<feature type="domain" description="Pectate disaccharide-lyase-like N-terminal" evidence="12">
    <location>
        <begin position="606"/>
        <end position="816"/>
    </location>
</feature>
<dbReference type="Proteomes" id="UP000628463">
    <property type="component" value="Unassembled WGS sequence"/>
</dbReference>
<dbReference type="RefSeq" id="WP_186836027.1">
    <property type="nucleotide sequence ID" value="NZ_JACOPD010000001.1"/>
</dbReference>
<dbReference type="Pfam" id="PF07523">
    <property type="entry name" value="Big_3"/>
    <property type="match status" value="3"/>
</dbReference>
<dbReference type="Pfam" id="PF25850">
    <property type="entry name" value="PelX_Ig"/>
    <property type="match status" value="1"/>
</dbReference>
<dbReference type="PANTHER" id="PTHR40088:SF1">
    <property type="entry name" value="PECTATE LYASE PEL9"/>
    <property type="match status" value="1"/>
</dbReference>
<comment type="caution">
    <text evidence="14">The sequence shown here is derived from an EMBL/GenBank/DDBJ whole genome shotgun (WGS) entry which is preliminary data.</text>
</comment>
<dbReference type="InterPro" id="IPR058953">
    <property type="entry name" value="PelX-like_N"/>
</dbReference>
<feature type="domain" description="Pectate disaccharide-lyase-like central Ig-like" evidence="13">
    <location>
        <begin position="843"/>
        <end position="923"/>
    </location>
</feature>
<proteinExistence type="inferred from homology"/>
<sequence length="1390" mass="149955">MKFKKGKKVLSLVLAALMVLSVMPTSMLIQKANAATAFEGGKEVADGTWKGWTWSVFGNSTAVANNTIKENSDGSVTLESSGKKGKIASKNEGIDFLYYKIENGKDFTITTKMTVDSFAVTNQQAMGLMARAAVGEHENSKDVDPLNSAFIGEVTKTDVFAASYRIANDTFSAFGKATETQPTVETGKTYDLAIQKIGDSLILSKDGVVYKEGKASEIFTGDAMYVGVFTSRLAKATFKDTTLTVTDTNSDVVVKDVTKPSKQEYIQGNTYNDIDLAGFSANVTLGGVEKTITAKDCRIEVPDFSEITDSGKIVLDYFGTKIEIPVKVIKEVVTDIKVDYNPIKTDYLLDESIDLTGLEGNVVYNSGVTKKLQDLIAAGDADTTVSYNFSKAGKTQVTIAHTHGDVTKEYKFDVNVSDAKVTKIELAGPNRTTFYKDVVYDVDAYRDGVLVTAEYSDGSSKVLSAGFAVEAKGDALDTTKTGKYTYVVTYGGKTAEYTLEVIERTVQSLEVTKIPDKTTYLKGEDFSADGLQVYAVYDSEEKVKVESPKVDSSAFNKDEAGEYKIVVSAEVDGKALSTEFTAAVRDKIDYKYNDLEWNAVTFGQSTANAEKATVTDNEDGSKTITVEAKEGVGKCTDDGQDGISYYYTVLDPTKDNFEITAKIKVDYFITKKSADNQEGFGIMVRDSIGPDGDSSIYCSNAMSVGGYYGAFNVFGRYGVASADDASGKVNYTLVNKGKSEKVTEAAPKTFTLTLKKDNTGVYATMLDEAGNAVNKIDGSKTWYLPADTFEKIEGNKMYLGFMASRGAKIEVNSNDIDVKITSREADAPQTFAPVNATKPTVTQASLRETADEDYEYKVTVNTKGLLTVKQDGKTLASQQVVEAGTYSYPTKLTVGNNKFQIQFEPDATQNINPKDTITQNNTVVRKIYAAVETPLYVSADGSKSGNGTVENPLDIQTALTFCQAGQAIYVKGGTYNLSSSVAIKKYNNGTSKDMKMLVADPDNTEDVVFDFAGNDGKATGNTFDVSGDYWYVEGIKFLNGGGVRVGGNHNILKNCDFAGHTNSGLSISRTDGATEQKDWPSYNQIISCNAYNNRDKSDNNADGFAAKLTCGVGNVFKYCVAAYNADDGWDLFSKSGTGAIGEVEIYDSVCYANGYVIEDGKLVKTKGDGNGFKMGGSGIAVNHKIYNSYSFGNAANGFTNNSDPMGEYINCTGYNNGGSNLELHTYTGATAQFVVENFKSFADNSWENEETLAALTSTEKDAEADIMNMIKSSSNFLYDKETGKSVNADGVELTAANFVSLAEFKDYLLGGIEAVQRNEDGSINLGNFLKYTNAADNGTDIPAGSDTSITTPDTGDRVMKVLVPLIIVMVIAVAGIVYVAVSSKKKKEDK</sequence>
<keyword evidence="4" id="KW-0479">Metal-binding</keyword>
<dbReference type="InterPro" id="IPR058863">
    <property type="entry name" value="PelX-like_Ig"/>
</dbReference>
<dbReference type="InterPro" id="IPR022038">
    <property type="entry name" value="Ig-like_bact"/>
</dbReference>
<evidence type="ECO:0000256" key="8">
    <source>
        <dbReference type="ARBA" id="ARBA00038263"/>
    </source>
</evidence>
<feature type="transmembrane region" description="Helical" evidence="9">
    <location>
        <begin position="1361"/>
        <end position="1381"/>
    </location>
</feature>
<keyword evidence="5 10" id="KW-0732">Signal</keyword>
<feature type="domain" description="Ig-like" evidence="11">
    <location>
        <begin position="341"/>
        <end position="416"/>
    </location>
</feature>
<evidence type="ECO:0000256" key="5">
    <source>
        <dbReference type="ARBA" id="ARBA00022729"/>
    </source>
</evidence>
<keyword evidence="15" id="KW-1185">Reference proteome</keyword>
<evidence type="ECO:0000256" key="9">
    <source>
        <dbReference type="SAM" id="Phobius"/>
    </source>
</evidence>
<evidence type="ECO:0000256" key="10">
    <source>
        <dbReference type="SAM" id="SignalP"/>
    </source>
</evidence>
<keyword evidence="9" id="KW-0472">Membrane</keyword>
<feature type="domain" description="Pectate disaccharide-lyase-like N-terminal" evidence="12">
    <location>
        <begin position="69"/>
        <end position="140"/>
    </location>
</feature>
<comment type="cofactor">
    <cofactor evidence="1">
        <name>Ca(2+)</name>
        <dbReference type="ChEBI" id="CHEBI:29108"/>
    </cofactor>
</comment>
<feature type="domain" description="Ig-like" evidence="11">
    <location>
        <begin position="515"/>
        <end position="570"/>
    </location>
</feature>
<comment type="similarity">
    <text evidence="8">Belongs to the polysaccharide lyase 9 family.</text>
</comment>
<evidence type="ECO:0000259" key="13">
    <source>
        <dbReference type="Pfam" id="PF25850"/>
    </source>
</evidence>
<keyword evidence="7" id="KW-0456">Lyase</keyword>
<evidence type="ECO:0000256" key="2">
    <source>
        <dbReference type="ARBA" id="ARBA00004613"/>
    </source>
</evidence>
<protein>
    <submittedName>
        <fullName evidence="14">Bacterial Ig-like domain-containing protein</fullName>
    </submittedName>
</protein>
<evidence type="ECO:0000313" key="15">
    <source>
        <dbReference type="Proteomes" id="UP000628463"/>
    </source>
</evidence>
<feature type="chain" id="PRO_5045400135" evidence="10">
    <location>
        <begin position="35"/>
        <end position="1390"/>
    </location>
</feature>
<evidence type="ECO:0000256" key="4">
    <source>
        <dbReference type="ARBA" id="ARBA00022723"/>
    </source>
</evidence>
<feature type="domain" description="Ig-like" evidence="11">
    <location>
        <begin position="447"/>
        <end position="501"/>
    </location>
</feature>
<dbReference type="InterPro" id="IPR052052">
    <property type="entry name" value="Polysaccharide_Lyase_9"/>
</dbReference>
<evidence type="ECO:0000259" key="12">
    <source>
        <dbReference type="Pfam" id="PF25849"/>
    </source>
</evidence>
<dbReference type="SUPFAM" id="SSF51126">
    <property type="entry name" value="Pectin lyase-like"/>
    <property type="match status" value="1"/>
</dbReference>
<feature type="signal peptide" evidence="10">
    <location>
        <begin position="1"/>
        <end position="34"/>
    </location>
</feature>
<name>A0ABR7FX62_9FIRM</name>
<evidence type="ECO:0000313" key="14">
    <source>
        <dbReference type="EMBL" id="MBC5679790.1"/>
    </source>
</evidence>
<dbReference type="PANTHER" id="PTHR40088">
    <property type="entry name" value="PECTATE LYASE (EUROFUNG)"/>
    <property type="match status" value="1"/>
</dbReference>
<reference evidence="14 15" key="1">
    <citation type="submission" date="2020-08" db="EMBL/GenBank/DDBJ databases">
        <title>Genome public.</title>
        <authorList>
            <person name="Liu C."/>
            <person name="Sun Q."/>
        </authorList>
    </citation>
    <scope>NUCLEOTIDE SEQUENCE [LARGE SCALE GENOMIC DNA]</scope>
    <source>
        <strain evidence="14 15">NSJ-43</strain>
    </source>
</reference>
<dbReference type="Pfam" id="PF25849">
    <property type="entry name" value="PelX_N"/>
    <property type="match status" value="2"/>
</dbReference>
<evidence type="ECO:0000256" key="1">
    <source>
        <dbReference type="ARBA" id="ARBA00001913"/>
    </source>
</evidence>
<accession>A0ABR7FX62</accession>
<dbReference type="InterPro" id="IPR011050">
    <property type="entry name" value="Pectin_lyase_fold/virulence"/>
</dbReference>
<organism evidence="14 15">
    <name type="scientific">Lachnospira hominis</name>
    <name type="common">ex Liu et al. 2021</name>
    <dbReference type="NCBI Taxonomy" id="2763051"/>
    <lineage>
        <taxon>Bacteria</taxon>
        <taxon>Bacillati</taxon>
        <taxon>Bacillota</taxon>
        <taxon>Clostridia</taxon>
        <taxon>Lachnospirales</taxon>
        <taxon>Lachnospiraceae</taxon>
        <taxon>Lachnospira</taxon>
    </lineage>
</organism>
<evidence type="ECO:0000256" key="6">
    <source>
        <dbReference type="ARBA" id="ARBA00022837"/>
    </source>
</evidence>
<comment type="subcellular location">
    <subcellularLocation>
        <location evidence="2">Secreted</location>
    </subcellularLocation>
</comment>
<gene>
    <name evidence="14" type="ORF">H8S01_02275</name>
</gene>
<dbReference type="Gene3D" id="2.160.20.10">
    <property type="entry name" value="Single-stranded right-handed beta-helix, Pectin lyase-like"/>
    <property type="match status" value="1"/>
</dbReference>
<dbReference type="Gene3D" id="2.60.40.3630">
    <property type="match status" value="3"/>
</dbReference>
<dbReference type="InterPro" id="IPR012334">
    <property type="entry name" value="Pectin_lyas_fold"/>
</dbReference>
<keyword evidence="6" id="KW-0106">Calcium</keyword>
<evidence type="ECO:0000256" key="7">
    <source>
        <dbReference type="ARBA" id="ARBA00023239"/>
    </source>
</evidence>
<keyword evidence="9" id="KW-0812">Transmembrane</keyword>
<keyword evidence="3" id="KW-0964">Secreted</keyword>
<evidence type="ECO:0000256" key="3">
    <source>
        <dbReference type="ARBA" id="ARBA00022525"/>
    </source>
</evidence>
<dbReference type="EMBL" id="JACOPD010000001">
    <property type="protein sequence ID" value="MBC5679790.1"/>
    <property type="molecule type" value="Genomic_DNA"/>
</dbReference>
<evidence type="ECO:0000259" key="11">
    <source>
        <dbReference type="Pfam" id="PF07523"/>
    </source>
</evidence>
<keyword evidence="9" id="KW-1133">Transmembrane helix</keyword>